<keyword evidence="5" id="KW-1185">Reference proteome</keyword>
<evidence type="ECO:0000256" key="1">
    <source>
        <dbReference type="ARBA" id="ARBA00022737"/>
    </source>
</evidence>
<feature type="domain" description="SLH" evidence="3">
    <location>
        <begin position="433"/>
        <end position="492"/>
    </location>
</feature>
<proteinExistence type="predicted"/>
<dbReference type="PROSITE" id="PS51272">
    <property type="entry name" value="SLH"/>
    <property type="match status" value="3"/>
</dbReference>
<organism evidence="4 5">
    <name type="scientific">Proteiniborus ethanoligenes</name>
    <dbReference type="NCBI Taxonomy" id="415015"/>
    <lineage>
        <taxon>Bacteria</taxon>
        <taxon>Bacillati</taxon>
        <taxon>Bacillota</taxon>
        <taxon>Clostridia</taxon>
        <taxon>Eubacteriales</taxon>
        <taxon>Proteiniborus</taxon>
    </lineage>
</organism>
<dbReference type="RefSeq" id="WP_176967818.1">
    <property type="nucleotide sequence ID" value="NZ_FNQE01000002.1"/>
</dbReference>
<dbReference type="STRING" id="415015.SAMN05660462_00314"/>
<accession>A0A1H3KTN5</accession>
<protein>
    <submittedName>
        <fullName evidence="4">S-layer homology domain-containing protein</fullName>
    </submittedName>
</protein>
<dbReference type="InterPro" id="IPR001119">
    <property type="entry name" value="SLH_dom"/>
</dbReference>
<reference evidence="4 5" key="1">
    <citation type="submission" date="2016-10" db="EMBL/GenBank/DDBJ databases">
        <authorList>
            <person name="de Groot N.N."/>
        </authorList>
    </citation>
    <scope>NUCLEOTIDE SEQUENCE [LARGE SCALE GENOMIC DNA]</scope>
    <source>
        <strain evidence="4 5">DSM 21650</strain>
    </source>
</reference>
<feature type="domain" description="SLH" evidence="3">
    <location>
        <begin position="497"/>
        <end position="551"/>
    </location>
</feature>
<feature type="compositionally biased region" description="Basic and acidic residues" evidence="2">
    <location>
        <begin position="141"/>
        <end position="152"/>
    </location>
</feature>
<name>A0A1H3KTN5_9FIRM</name>
<dbReference type="AlphaFoldDB" id="A0A1H3KTN5"/>
<evidence type="ECO:0000259" key="3">
    <source>
        <dbReference type="PROSITE" id="PS51272"/>
    </source>
</evidence>
<gene>
    <name evidence="4" type="ORF">SAMN05660462_00314</name>
</gene>
<evidence type="ECO:0000313" key="5">
    <source>
        <dbReference type="Proteomes" id="UP000198625"/>
    </source>
</evidence>
<sequence>MNKIYRFVVVTILLTMILLPISNIGQAAIGGTVTELTASYNNSTGTVKVTGAGEGIAKEIIVIEILKPNGDLLYFGTASLDNGSFESSITVGALAVGTYKVRSADYTGGSYNVAQFSVASTGGPPIDEEVDDSRPTPSKPETPKQSEQKTELQVETEPSKVTATIKATGVTDRDGQTIINIPTDNMNKVIADALVKAEESGINKVDIKIAVETTGDNKSLEIILPKEVIRNIKESRIDSLTIDTPIGSILFDEKTLKEIGDTSEGDLVICIAYSDKDKLSSEAKELVEDRPAFDFSVMSGEKQISKFNGKLTVRIPYSPKPMENVEAIVVYYINPQGKPEIVRNCMYNENTGQITFKTNHFSTFAIGYNSISFDDVQEDAWYSKAVSFIAARNITAGTSDNNYTPMGKLNRAQFIVMVMRAYGIQPDTYPVDNFADGGNTYYTGYLSAAKRLNISQGVGNNLFLPDKEITRQEMFALLYNTLKTMEELPTEATGKRIEDFFDVNLIESWAKEAMKALVEGGIISGSNGRLEPKSTSTRGEMAQLIYNILKK</sequence>
<dbReference type="EMBL" id="FNQE01000002">
    <property type="protein sequence ID" value="SDY55532.1"/>
    <property type="molecule type" value="Genomic_DNA"/>
</dbReference>
<feature type="domain" description="SLH" evidence="3">
    <location>
        <begin position="369"/>
        <end position="432"/>
    </location>
</feature>
<dbReference type="Pfam" id="PF00395">
    <property type="entry name" value="SLH"/>
    <property type="match status" value="3"/>
</dbReference>
<evidence type="ECO:0000313" key="4">
    <source>
        <dbReference type="EMBL" id="SDY55532.1"/>
    </source>
</evidence>
<evidence type="ECO:0000256" key="2">
    <source>
        <dbReference type="SAM" id="MobiDB-lite"/>
    </source>
</evidence>
<feature type="region of interest" description="Disordered" evidence="2">
    <location>
        <begin position="119"/>
        <end position="159"/>
    </location>
</feature>
<keyword evidence="1" id="KW-0677">Repeat</keyword>
<dbReference type="Proteomes" id="UP000198625">
    <property type="component" value="Unassembled WGS sequence"/>
</dbReference>